<dbReference type="GO" id="GO:0016052">
    <property type="term" value="P:carbohydrate catabolic process"/>
    <property type="evidence" value="ECO:0007669"/>
    <property type="project" value="TreeGrafter"/>
</dbReference>
<reference evidence="2 3" key="1">
    <citation type="submission" date="2012-09" db="EMBL/GenBank/DDBJ databases">
        <title>Genome Sequence of Bacillus sp. DW5-4.</title>
        <authorList>
            <person name="Lai Q."/>
            <person name="Liu Y."/>
            <person name="Shao Z."/>
        </authorList>
    </citation>
    <scope>NUCLEOTIDE SEQUENCE [LARGE SCALE GENOMIC DNA]</scope>
    <source>
        <strain evidence="2 3">DW5-4</strain>
    </source>
</reference>
<protein>
    <submittedName>
        <fullName evidence="2">Membrane protein</fullName>
    </submittedName>
</protein>
<proteinExistence type="predicted"/>
<sequence length="220" mass="24991">MKKKKTGCFAISGCFTIFLFVFVLAAIVISFNQKELKKLPIDTESIVLSRLDDYKPLVETELRDQDLDQYTALILGMMYQESKGRGGDPMQSSESLGLKRNEINDPQKSIRQGVHHFSTMYKHGKKKGVDLETIIQSYNMGIGYIDFVAKNGGKHSEKLAKQYSKKQVKRNPEVYTCGGNKDNFRYPYCYGDFTYAEKVKEKTKTVEEKMKLASSSTPSS</sequence>
<dbReference type="PANTHER" id="PTHR34135:SF3">
    <property type="entry name" value="PNEUMOCOCCAL VACCINE ANTIGEN A"/>
    <property type="match status" value="1"/>
</dbReference>
<dbReference type="RefSeq" id="WP_034319273.1">
    <property type="nucleotide sequence ID" value="NZ_JALPZN010000050.1"/>
</dbReference>
<dbReference type="eggNOG" id="COG0741">
    <property type="taxonomic scope" value="Bacteria"/>
</dbReference>
<dbReference type="SUPFAM" id="SSF53955">
    <property type="entry name" value="Lysozyme-like"/>
    <property type="match status" value="1"/>
</dbReference>
<comment type="caution">
    <text evidence="2">The sequence shown here is derived from an EMBL/GenBank/DDBJ whole genome shotgun (WGS) entry which is preliminary data.</text>
</comment>
<name>A0A081LE00_9BACI</name>
<dbReference type="InterPro" id="IPR023346">
    <property type="entry name" value="Lysozyme-like_dom_sf"/>
</dbReference>
<evidence type="ECO:0000313" key="3">
    <source>
        <dbReference type="Proteomes" id="UP000028091"/>
    </source>
</evidence>
<keyword evidence="3" id="KW-1185">Reference proteome</keyword>
<dbReference type="PANTHER" id="PTHR34135">
    <property type="entry name" value="LYSOZYME"/>
    <property type="match status" value="1"/>
</dbReference>
<gene>
    <name evidence="2" type="ORF">BA70_14215</name>
</gene>
<dbReference type="InterPro" id="IPR047194">
    <property type="entry name" value="CwlT-like_lysozyme"/>
</dbReference>
<dbReference type="Gene3D" id="1.10.530.10">
    <property type="match status" value="1"/>
</dbReference>
<dbReference type="EMBL" id="JOTP01000004">
    <property type="protein sequence ID" value="KEP27476.1"/>
    <property type="molecule type" value="Genomic_DNA"/>
</dbReference>
<organism evidence="2 3">
    <name type="scientific">Bacillus zhangzhouensis</name>
    <dbReference type="NCBI Taxonomy" id="1178540"/>
    <lineage>
        <taxon>Bacteria</taxon>
        <taxon>Bacillati</taxon>
        <taxon>Bacillota</taxon>
        <taxon>Bacilli</taxon>
        <taxon>Bacillales</taxon>
        <taxon>Bacillaceae</taxon>
        <taxon>Bacillus</taxon>
    </lineage>
</organism>
<dbReference type="Proteomes" id="UP000028091">
    <property type="component" value="Unassembled WGS sequence"/>
</dbReference>
<accession>A0A081LE00</accession>
<dbReference type="Pfam" id="PF13702">
    <property type="entry name" value="Lysozyme_like"/>
    <property type="match status" value="1"/>
</dbReference>
<dbReference type="OrthoDB" id="9813368at2"/>
<feature type="domain" description="CwlT-like lysozyme" evidence="1">
    <location>
        <begin position="51"/>
        <end position="202"/>
    </location>
</feature>
<evidence type="ECO:0000313" key="2">
    <source>
        <dbReference type="EMBL" id="KEP27476.1"/>
    </source>
</evidence>
<dbReference type="CDD" id="cd16891">
    <property type="entry name" value="CwlT-like"/>
    <property type="match status" value="1"/>
</dbReference>
<evidence type="ECO:0000259" key="1">
    <source>
        <dbReference type="Pfam" id="PF13702"/>
    </source>
</evidence>
<dbReference type="AlphaFoldDB" id="A0A081LE00"/>